<proteinExistence type="inferred from homology"/>
<dbReference type="Pfam" id="PF19087">
    <property type="entry name" value="DUF5776"/>
    <property type="match status" value="2"/>
</dbReference>
<dbReference type="PANTHER" id="PTHR33308">
    <property type="entry name" value="PEPTIDOGLYCAN HYDROLASE FLGJ"/>
    <property type="match status" value="1"/>
</dbReference>
<evidence type="ECO:0000256" key="2">
    <source>
        <dbReference type="ARBA" id="ARBA00022801"/>
    </source>
</evidence>
<protein>
    <recommendedName>
        <fullName evidence="3">Mannosyl-glycoprotein endo-beta-N-acetylglucosamidase-like domain-containing protein</fullName>
    </recommendedName>
</protein>
<dbReference type="Proteomes" id="UP000292886">
    <property type="component" value="Chromosome"/>
</dbReference>
<dbReference type="PANTHER" id="PTHR33308:SF9">
    <property type="entry name" value="PEPTIDOGLYCAN HYDROLASE FLGJ"/>
    <property type="match status" value="1"/>
</dbReference>
<dbReference type="InterPro" id="IPR002901">
    <property type="entry name" value="MGlyc_endo_b_GlcNAc-like_dom"/>
</dbReference>
<name>A0A4P6YXE8_9LACO</name>
<dbReference type="OrthoDB" id="2143025at2"/>
<dbReference type="SMART" id="SM00047">
    <property type="entry name" value="LYZ2"/>
    <property type="match status" value="1"/>
</dbReference>
<gene>
    <name evidence="4" type="ORF">EQG49_09870</name>
</gene>
<dbReference type="Gene3D" id="4.10.80.30">
    <property type="entry name" value="DNA polymerase, domain 6"/>
    <property type="match status" value="1"/>
</dbReference>
<dbReference type="GO" id="GO:0004040">
    <property type="term" value="F:amidase activity"/>
    <property type="evidence" value="ECO:0007669"/>
    <property type="project" value="InterPro"/>
</dbReference>
<keyword evidence="5" id="KW-1185">Reference proteome</keyword>
<comment type="similarity">
    <text evidence="1">Belongs to the glycosyl hydrolase 73 family.</text>
</comment>
<accession>A0A4P6YXE8</accession>
<organism evidence="4 5">
    <name type="scientific">Periweissella cryptocerci</name>
    <dbReference type="NCBI Taxonomy" id="2506420"/>
    <lineage>
        <taxon>Bacteria</taxon>
        <taxon>Bacillati</taxon>
        <taxon>Bacillota</taxon>
        <taxon>Bacilli</taxon>
        <taxon>Lactobacillales</taxon>
        <taxon>Lactobacillaceae</taxon>
        <taxon>Periweissella</taxon>
    </lineage>
</organism>
<evidence type="ECO:0000313" key="5">
    <source>
        <dbReference type="Proteomes" id="UP000292886"/>
    </source>
</evidence>
<dbReference type="InterPro" id="IPR044081">
    <property type="entry name" value="DUF5776"/>
</dbReference>
<dbReference type="AlphaFoldDB" id="A0A4P6YXE8"/>
<evidence type="ECO:0000256" key="1">
    <source>
        <dbReference type="ARBA" id="ARBA00010266"/>
    </source>
</evidence>
<dbReference type="KEGG" id="wei:EQG49_09870"/>
<sequence length="342" mass="37540">MSNGHYLTANVANVIVPTKNIKSYYVTNPKKLVSAKKVNGYRDVTAEASTKNNGFAVGTYFAIKALEYTNDGVPRFKLSNGLYVTAGKKSYRTKIVKTIQNYWTIKLGKTKLAKKLYLYKDVNLKKRVKAYKKGTAVNVTGVAWTKGGTPRLKVKGGYLSATKKAYTYKLKAVTINSDDSGFYASKNNATNFITKYAADVRAVTKSYGLYGSIQMAQASLESAWGQSALTKQGLNFFGIKGAYSGQSVIMRTAEYDSKGNLYYVNAAFKKYPNGKASFTDNAKLLKNGPGFSSTYYSGAWRSNAKTYQAAAQGLVGRYATDPAYATKLVSLINTYDLHKLLD</sequence>
<evidence type="ECO:0000313" key="4">
    <source>
        <dbReference type="EMBL" id="QBO37497.1"/>
    </source>
</evidence>
<keyword evidence="2" id="KW-0378">Hydrolase</keyword>
<dbReference type="EMBL" id="CP037940">
    <property type="protein sequence ID" value="QBO37497.1"/>
    <property type="molecule type" value="Genomic_DNA"/>
</dbReference>
<reference evidence="5" key="1">
    <citation type="submission" date="2019-03" db="EMBL/GenBank/DDBJ databases">
        <title>Weissella sp. 26KH-42 Genome sequencing.</title>
        <authorList>
            <person name="Heo J."/>
            <person name="Kim S.-J."/>
            <person name="Kim J.-S."/>
            <person name="Hong S.-B."/>
            <person name="Kwon S.-W."/>
        </authorList>
    </citation>
    <scope>NUCLEOTIDE SEQUENCE [LARGE SCALE GENOMIC DNA]</scope>
    <source>
        <strain evidence="5">26KH-42</strain>
    </source>
</reference>
<feature type="domain" description="Mannosyl-glycoprotein endo-beta-N-acetylglucosamidase-like" evidence="3">
    <location>
        <begin position="181"/>
        <end position="342"/>
    </location>
</feature>
<evidence type="ECO:0000259" key="3">
    <source>
        <dbReference type="SMART" id="SM00047"/>
    </source>
</evidence>
<dbReference type="Gene3D" id="1.10.530.10">
    <property type="match status" value="1"/>
</dbReference>
<dbReference type="Pfam" id="PF01832">
    <property type="entry name" value="Glucosaminidase"/>
    <property type="match status" value="1"/>
</dbReference>
<dbReference type="InterPro" id="IPR051056">
    <property type="entry name" value="Glycosyl_Hydrolase_73"/>
</dbReference>